<dbReference type="InterPro" id="IPR050703">
    <property type="entry name" value="Flavin_MAO"/>
</dbReference>
<comment type="cofactor">
    <cofactor evidence="1">
        <name>FAD</name>
        <dbReference type="ChEBI" id="CHEBI:57692"/>
    </cofactor>
</comment>
<dbReference type="InterPro" id="IPR002937">
    <property type="entry name" value="Amino_oxidase"/>
</dbReference>
<evidence type="ECO:0000256" key="28">
    <source>
        <dbReference type="ARBA" id="ARBA00049094"/>
    </source>
</evidence>
<evidence type="ECO:0000256" key="24">
    <source>
        <dbReference type="ARBA" id="ARBA00048448"/>
    </source>
</evidence>
<dbReference type="EMBL" id="OX460343">
    <property type="protein sequence ID" value="CAI9180393.1"/>
    <property type="molecule type" value="Genomic_DNA"/>
</dbReference>
<comment type="catalytic activity">
    <reaction evidence="26">
        <text>dopamine + O2 + H2O = 3,4-dihydroxyphenylacetaldehyde + H2O2 + NH4(+)</text>
        <dbReference type="Rhea" id="RHEA:27946"/>
        <dbReference type="ChEBI" id="CHEBI:15377"/>
        <dbReference type="ChEBI" id="CHEBI:15379"/>
        <dbReference type="ChEBI" id="CHEBI:16240"/>
        <dbReference type="ChEBI" id="CHEBI:27978"/>
        <dbReference type="ChEBI" id="CHEBI:28938"/>
        <dbReference type="ChEBI" id="CHEBI:59905"/>
    </reaction>
</comment>
<feature type="compositionally biased region" description="Polar residues" evidence="29">
    <location>
        <begin position="1"/>
        <end position="31"/>
    </location>
</feature>
<evidence type="ECO:0000256" key="27">
    <source>
        <dbReference type="ARBA" id="ARBA00048979"/>
    </source>
</evidence>
<comment type="catalytic activity">
    <reaction evidence="20">
        <text>(R)-adrenaline + O2 + H2O = (R)-3,4-dihydroxymandelaldehyde + methylamine + H2O2</text>
        <dbReference type="Rhea" id="RHEA:51168"/>
        <dbReference type="ChEBI" id="CHEBI:15377"/>
        <dbReference type="ChEBI" id="CHEBI:15379"/>
        <dbReference type="ChEBI" id="CHEBI:16240"/>
        <dbReference type="ChEBI" id="CHEBI:59338"/>
        <dbReference type="ChEBI" id="CHEBI:71406"/>
        <dbReference type="ChEBI" id="CHEBI:180943"/>
    </reaction>
</comment>
<feature type="compositionally biased region" description="Pro residues" evidence="29">
    <location>
        <begin position="247"/>
        <end position="257"/>
    </location>
</feature>
<keyword evidence="6" id="KW-0285">Flavoprotein</keyword>
<evidence type="ECO:0000256" key="1">
    <source>
        <dbReference type="ARBA" id="ARBA00001974"/>
    </source>
</evidence>
<comment type="catalytic activity">
    <reaction evidence="21">
        <text>(R)-noradrenaline + O2 + H2O = (R)-3,4-dihydroxymandelaldehyde + H2O2 + NH4(+)</text>
        <dbReference type="Rhea" id="RHEA:69076"/>
        <dbReference type="ChEBI" id="CHEBI:15377"/>
        <dbReference type="ChEBI" id="CHEBI:15379"/>
        <dbReference type="ChEBI" id="CHEBI:16240"/>
        <dbReference type="ChEBI" id="CHEBI:28938"/>
        <dbReference type="ChEBI" id="CHEBI:72587"/>
        <dbReference type="ChEBI" id="CHEBI:180943"/>
    </reaction>
</comment>
<keyword evidence="9" id="KW-0274">FAD</keyword>
<dbReference type="PANTHER" id="PTHR43563:SF11">
    <property type="entry name" value="AMINE OXIDASE [FLAVIN-CONTAINING] A"/>
    <property type="match status" value="1"/>
</dbReference>
<evidence type="ECO:0000256" key="13">
    <source>
        <dbReference type="ARBA" id="ARBA00023128"/>
    </source>
</evidence>
<keyword evidence="7" id="KW-0812">Transmembrane</keyword>
<dbReference type="EC" id="1.4.3.21" evidence="4"/>
<evidence type="ECO:0000256" key="26">
    <source>
        <dbReference type="ARBA" id="ARBA00048466"/>
    </source>
</evidence>
<dbReference type="Gene3D" id="3.50.50.60">
    <property type="entry name" value="FAD/NAD(P)-binding domain"/>
    <property type="match status" value="1"/>
</dbReference>
<evidence type="ECO:0000256" key="21">
    <source>
        <dbReference type="ARBA" id="ARBA00047691"/>
    </source>
</evidence>
<keyword evidence="32" id="KW-1185">Reference proteome</keyword>
<protein>
    <recommendedName>
        <fullName evidence="17">Amine oxidase [flavin-containing] A</fullName>
        <ecNumber evidence="4">1.4.3.21</ecNumber>
        <ecNumber evidence="5">1.4.3.4</ecNumber>
    </recommendedName>
    <alternativeName>
        <fullName evidence="18">Monoamine oxidase type A</fullName>
    </alternativeName>
</protein>
<keyword evidence="10" id="KW-0531">Neurotransmitter degradation</keyword>
<organism evidence="31 32">
    <name type="scientific">Rangifer tarandus platyrhynchus</name>
    <name type="common">Svalbard reindeer</name>
    <dbReference type="NCBI Taxonomy" id="3082113"/>
    <lineage>
        <taxon>Eukaryota</taxon>
        <taxon>Metazoa</taxon>
        <taxon>Chordata</taxon>
        <taxon>Craniata</taxon>
        <taxon>Vertebrata</taxon>
        <taxon>Euteleostomi</taxon>
        <taxon>Mammalia</taxon>
        <taxon>Eutheria</taxon>
        <taxon>Laurasiatheria</taxon>
        <taxon>Artiodactyla</taxon>
        <taxon>Ruminantia</taxon>
        <taxon>Pecora</taxon>
        <taxon>Cervidae</taxon>
        <taxon>Odocoileinae</taxon>
        <taxon>Rangifer</taxon>
    </lineage>
</organism>
<comment type="subcellular location">
    <subcellularLocation>
        <location evidence="2">Mitochondrion outer membrane</location>
        <topology evidence="2">Single-pass type IV membrane protein</topology>
        <orientation evidence="2">Cytoplasmic side</orientation>
    </subcellularLocation>
</comment>
<evidence type="ECO:0000256" key="29">
    <source>
        <dbReference type="SAM" id="MobiDB-lite"/>
    </source>
</evidence>
<evidence type="ECO:0000256" key="3">
    <source>
        <dbReference type="ARBA" id="ARBA00005995"/>
    </source>
</evidence>
<dbReference type="InterPro" id="IPR036188">
    <property type="entry name" value="FAD/NAD-bd_sf"/>
</dbReference>
<evidence type="ECO:0000256" key="4">
    <source>
        <dbReference type="ARBA" id="ARBA00011922"/>
    </source>
</evidence>
<evidence type="ECO:0000256" key="23">
    <source>
        <dbReference type="ARBA" id="ARBA00048032"/>
    </source>
</evidence>
<feature type="compositionally biased region" description="Low complexity" evidence="29">
    <location>
        <begin position="32"/>
        <end position="41"/>
    </location>
</feature>
<evidence type="ECO:0000256" key="5">
    <source>
        <dbReference type="ARBA" id="ARBA00012804"/>
    </source>
</evidence>
<keyword evidence="14" id="KW-0472">Membrane</keyword>
<feature type="compositionally biased region" description="Polar residues" evidence="29">
    <location>
        <begin position="300"/>
        <end position="310"/>
    </location>
</feature>
<dbReference type="Pfam" id="PF01593">
    <property type="entry name" value="Amino_oxidase"/>
    <property type="match status" value="1"/>
</dbReference>
<evidence type="ECO:0000256" key="6">
    <source>
        <dbReference type="ARBA" id="ARBA00022630"/>
    </source>
</evidence>
<evidence type="ECO:0000256" key="12">
    <source>
        <dbReference type="ARBA" id="ARBA00023002"/>
    </source>
</evidence>
<comment type="catalytic activity">
    <reaction evidence="25">
        <text>serotonin + O2 + H2O = (5-hydroxyindol-3-yl)acetaldehyde + H2O2 + NH4(+)</text>
        <dbReference type="Rhea" id="RHEA:69072"/>
        <dbReference type="ChEBI" id="CHEBI:15377"/>
        <dbReference type="ChEBI" id="CHEBI:15379"/>
        <dbReference type="ChEBI" id="CHEBI:16240"/>
        <dbReference type="ChEBI" id="CHEBI:28938"/>
        <dbReference type="ChEBI" id="CHEBI:50157"/>
        <dbReference type="ChEBI" id="CHEBI:350546"/>
    </reaction>
</comment>
<feature type="compositionally biased region" description="Polar residues" evidence="29">
    <location>
        <begin position="104"/>
        <end position="115"/>
    </location>
</feature>
<feature type="compositionally biased region" description="Low complexity" evidence="29">
    <location>
        <begin position="215"/>
        <end position="229"/>
    </location>
</feature>
<feature type="domain" description="Amine oxidase" evidence="30">
    <location>
        <begin position="325"/>
        <end position="405"/>
    </location>
</feature>
<comment type="function">
    <text evidence="16">Catalyzes the oxidative deamination of primary and some secondary amine such as neurotransmitters, with concomitant reduction of oxygen to hydrogen peroxide and has important functions in the metabolism of neuroactive and vasoactive amines in the central nervous system and peripheral tissues. Preferentially oxidizes serotonin. Also catalyzes the oxidative deamination of kynuramine to 3-(2-aminophenyl)-3-oxopropanal that can spontaneously condense to 4-hydroxyquinoline.</text>
</comment>
<comment type="catalytic activity">
    <reaction evidence="19">
        <text>tryptamine + O2 + H2O = indole-3-acetaldehyde + H2O2 + NH4(+)</text>
        <dbReference type="Rhea" id="RHEA:59416"/>
        <dbReference type="ChEBI" id="CHEBI:15377"/>
        <dbReference type="ChEBI" id="CHEBI:15379"/>
        <dbReference type="ChEBI" id="CHEBI:16240"/>
        <dbReference type="ChEBI" id="CHEBI:18086"/>
        <dbReference type="ChEBI" id="CHEBI:28938"/>
        <dbReference type="ChEBI" id="CHEBI:57887"/>
    </reaction>
</comment>
<name>A0ABN9A6F6_RANTA</name>
<evidence type="ECO:0000256" key="2">
    <source>
        <dbReference type="ARBA" id="ARBA00004362"/>
    </source>
</evidence>
<dbReference type="SUPFAM" id="SSF51905">
    <property type="entry name" value="FAD/NAD(P)-binding domain"/>
    <property type="match status" value="1"/>
</dbReference>
<comment type="catalytic activity">
    <reaction evidence="24">
        <text>a secondary aliphatic amine + O2 + H2O = a primary amine + an aldehyde + H2O2</text>
        <dbReference type="Rhea" id="RHEA:26414"/>
        <dbReference type="ChEBI" id="CHEBI:15377"/>
        <dbReference type="ChEBI" id="CHEBI:15379"/>
        <dbReference type="ChEBI" id="CHEBI:16240"/>
        <dbReference type="ChEBI" id="CHEBI:17478"/>
        <dbReference type="ChEBI" id="CHEBI:58855"/>
        <dbReference type="ChEBI" id="CHEBI:65296"/>
        <dbReference type="EC" id="1.4.3.4"/>
    </reaction>
</comment>
<comment type="catalytic activity">
    <reaction evidence="28">
        <text>kynuramine + O2 + H2O = 3-(2-aminophenyl)-3-oxopropanal + H2O2 + NH4(+)</text>
        <dbReference type="Rhea" id="RHEA:59596"/>
        <dbReference type="ChEBI" id="CHEBI:15377"/>
        <dbReference type="ChEBI" id="CHEBI:15379"/>
        <dbReference type="ChEBI" id="CHEBI:16240"/>
        <dbReference type="ChEBI" id="CHEBI:28938"/>
        <dbReference type="ChEBI" id="CHEBI:180898"/>
        <dbReference type="ChEBI" id="CHEBI:180899"/>
    </reaction>
    <physiologicalReaction direction="left-to-right" evidence="28">
        <dbReference type="Rhea" id="RHEA:59597"/>
    </physiologicalReaction>
</comment>
<proteinExistence type="inferred from homology"/>
<keyword evidence="11" id="KW-0128">Catecholamine metabolism</keyword>
<accession>A0ABN9A6F6</accession>
<reference evidence="31" key="1">
    <citation type="submission" date="2023-04" db="EMBL/GenBank/DDBJ databases">
        <authorList>
            <consortium name="ELIXIR-Norway"/>
        </authorList>
    </citation>
    <scope>NUCLEOTIDE SEQUENCE [LARGE SCALE GENOMIC DNA]</scope>
</reference>
<evidence type="ECO:0000313" key="32">
    <source>
        <dbReference type="Proteomes" id="UP001176941"/>
    </source>
</evidence>
<evidence type="ECO:0000259" key="30">
    <source>
        <dbReference type="Pfam" id="PF01593"/>
    </source>
</evidence>
<evidence type="ECO:0000313" key="31">
    <source>
        <dbReference type="EMBL" id="CAI9180393.1"/>
    </source>
</evidence>
<comment type="catalytic activity">
    <reaction evidence="27">
        <text>2-phenylethylamine + O2 + H2O = 2-phenylacetaldehyde + H2O2 + NH4(+)</text>
        <dbReference type="Rhea" id="RHEA:25265"/>
        <dbReference type="ChEBI" id="CHEBI:15377"/>
        <dbReference type="ChEBI" id="CHEBI:15379"/>
        <dbReference type="ChEBI" id="CHEBI:16240"/>
        <dbReference type="ChEBI" id="CHEBI:16424"/>
        <dbReference type="ChEBI" id="CHEBI:28938"/>
        <dbReference type="ChEBI" id="CHEBI:225237"/>
    </reaction>
</comment>
<evidence type="ECO:0000256" key="7">
    <source>
        <dbReference type="ARBA" id="ARBA00022692"/>
    </source>
</evidence>
<keyword evidence="13" id="KW-0496">Mitochondrion</keyword>
<evidence type="ECO:0000256" key="8">
    <source>
        <dbReference type="ARBA" id="ARBA00022787"/>
    </source>
</evidence>
<evidence type="ECO:0000256" key="20">
    <source>
        <dbReference type="ARBA" id="ARBA00047410"/>
    </source>
</evidence>
<evidence type="ECO:0000256" key="16">
    <source>
        <dbReference type="ARBA" id="ARBA00037358"/>
    </source>
</evidence>
<comment type="catalytic activity">
    <reaction evidence="23">
        <text>a primary methyl amine + O2 + H2O = an aldehyde + H2O2 + NH4(+)</text>
        <dbReference type="Rhea" id="RHEA:16153"/>
        <dbReference type="ChEBI" id="CHEBI:15377"/>
        <dbReference type="ChEBI" id="CHEBI:15379"/>
        <dbReference type="ChEBI" id="CHEBI:16240"/>
        <dbReference type="ChEBI" id="CHEBI:17478"/>
        <dbReference type="ChEBI" id="CHEBI:28938"/>
        <dbReference type="ChEBI" id="CHEBI:228804"/>
        <dbReference type="EC" id="1.4.3.21"/>
    </reaction>
</comment>
<evidence type="ECO:0000256" key="22">
    <source>
        <dbReference type="ARBA" id="ARBA00047794"/>
    </source>
</evidence>
<evidence type="ECO:0000256" key="25">
    <source>
        <dbReference type="ARBA" id="ARBA00048463"/>
    </source>
</evidence>
<keyword evidence="12" id="KW-0560">Oxidoreductase</keyword>
<feature type="compositionally biased region" description="Polar residues" evidence="29">
    <location>
        <begin position="42"/>
        <end position="74"/>
    </location>
</feature>
<keyword evidence="8" id="KW-1000">Mitochondrion outer membrane</keyword>
<dbReference type="Proteomes" id="UP001176941">
    <property type="component" value="Chromosome X"/>
</dbReference>
<dbReference type="EC" id="1.4.3.4" evidence="5"/>
<evidence type="ECO:0000256" key="18">
    <source>
        <dbReference type="ARBA" id="ARBA00042435"/>
    </source>
</evidence>
<evidence type="ECO:0000256" key="14">
    <source>
        <dbReference type="ARBA" id="ARBA00023136"/>
    </source>
</evidence>
<comment type="catalytic activity">
    <reaction evidence="22">
        <text>tyramine + O2 + H2O = (4-hydroxyphenyl)acetaldehyde + H2O2 + NH4(+)</text>
        <dbReference type="Rhea" id="RHEA:30591"/>
        <dbReference type="ChEBI" id="CHEBI:15377"/>
        <dbReference type="ChEBI" id="CHEBI:15379"/>
        <dbReference type="ChEBI" id="CHEBI:15621"/>
        <dbReference type="ChEBI" id="CHEBI:16240"/>
        <dbReference type="ChEBI" id="CHEBI:28938"/>
        <dbReference type="ChEBI" id="CHEBI:327995"/>
    </reaction>
</comment>
<evidence type="ECO:0000256" key="15">
    <source>
        <dbReference type="ARBA" id="ARBA00025863"/>
    </source>
</evidence>
<comment type="similarity">
    <text evidence="3">Belongs to the flavin monoamine oxidase family.</text>
</comment>
<evidence type="ECO:0000256" key="19">
    <source>
        <dbReference type="ARBA" id="ARBA00047323"/>
    </source>
</evidence>
<feature type="region of interest" description="Disordered" evidence="29">
    <location>
        <begin position="1"/>
        <end position="310"/>
    </location>
</feature>
<evidence type="ECO:0000256" key="10">
    <source>
        <dbReference type="ARBA" id="ARBA00022867"/>
    </source>
</evidence>
<evidence type="ECO:0000256" key="11">
    <source>
        <dbReference type="ARBA" id="ARBA00022939"/>
    </source>
</evidence>
<sequence>MSALRPTTTDEAASTSNLGPSNPRVSVQGSVPPSRSPRLPLQNTLHSAPGSTQISIGETPRPTNTFRGSVQGSISPVKPAFIKISAPAPPPPNNTPPVLLLGLTSPSVSCSTLGSVQGPPTPNNSPPLSGQESNRVSMPDSQQLAAERSAPLSALSRESVQGSAPPLVVSFPESLVRGSIAISDSSRVSIRGSPPPSDLSTPQSSIPGPLTPVNSQVSTQESTQLSEQSYPQRLVEGSAPPLDSPGVPVPGVAPPLEPGSAQESVEESAPPSGSPRDSVEKSAPPSARPTPVPTPRESRNQSMESLQKTSDAGQMFDVVVIGGGISGLSAAKLLAEHEVNVLVLEARERVGGRTYTVRNEHVDYVDVGGAYVGPTQNRILRLSKELGLETYKVNVNERLVHYVKGLSRCTSGKESACQCRRCKRCRFSPWIEKIHLRRAWAVFLPGESHGQRRQSLL</sequence>
<evidence type="ECO:0000256" key="17">
    <source>
        <dbReference type="ARBA" id="ARBA00039695"/>
    </source>
</evidence>
<comment type="subunit">
    <text evidence="15">Monomer, homo- or heterodimer (containing two subunits of similar size). Each subunit contains a covalently bound flavin. Enzymatically active as monomer.</text>
</comment>
<evidence type="ECO:0000256" key="9">
    <source>
        <dbReference type="ARBA" id="ARBA00022827"/>
    </source>
</evidence>
<gene>
    <name evidence="31" type="ORF">MRATA1EN1_LOCUS29355</name>
</gene>
<dbReference type="PANTHER" id="PTHR43563">
    <property type="entry name" value="AMINE OXIDASE"/>
    <property type="match status" value="1"/>
</dbReference>
<feature type="compositionally biased region" description="Polar residues" evidence="29">
    <location>
        <begin position="126"/>
        <end position="144"/>
    </location>
</feature>